<dbReference type="GO" id="GO:0009166">
    <property type="term" value="P:nucleotide catabolic process"/>
    <property type="evidence" value="ECO:0007669"/>
    <property type="project" value="InterPro"/>
</dbReference>
<evidence type="ECO:0000313" key="9">
    <source>
        <dbReference type="Proteomes" id="UP000233467"/>
    </source>
</evidence>
<dbReference type="InterPro" id="IPR036907">
    <property type="entry name" value="5'-Nucleotdase_C_sf"/>
</dbReference>
<organism evidence="8 9">
    <name type="scientific">Aeromonas sobria</name>
    <dbReference type="NCBI Taxonomy" id="646"/>
    <lineage>
        <taxon>Bacteria</taxon>
        <taxon>Pseudomonadati</taxon>
        <taxon>Pseudomonadota</taxon>
        <taxon>Gammaproteobacteria</taxon>
        <taxon>Aeromonadales</taxon>
        <taxon>Aeromonadaceae</taxon>
        <taxon>Aeromonas</taxon>
    </lineage>
</organism>
<accession>A0A2N3IT64</accession>
<feature type="domain" description="5'-Nucleotidase C-terminal" evidence="7">
    <location>
        <begin position="381"/>
        <end position="527"/>
    </location>
</feature>
<evidence type="ECO:0000259" key="7">
    <source>
        <dbReference type="Pfam" id="PF02872"/>
    </source>
</evidence>
<dbReference type="GO" id="GO:0046872">
    <property type="term" value="F:metal ion binding"/>
    <property type="evidence" value="ECO:0007669"/>
    <property type="project" value="UniProtKB-KW"/>
</dbReference>
<protein>
    <submittedName>
        <fullName evidence="8">Bifunctional UDP-sugar hydrolase/5'-nucleotidase</fullName>
        <ecNumber evidence="8">3.1.3.5</ecNumber>
        <ecNumber evidence="8">3.6.1.45</ecNumber>
    </submittedName>
</protein>
<dbReference type="InterPro" id="IPR006179">
    <property type="entry name" value="5_nucleotidase/apyrase"/>
</dbReference>
<reference evidence="8 9" key="1">
    <citation type="journal article" date="2017" name="Front. Microbiol.">
        <title>Strong Genomic and Phenotypic Heterogeneity in the Aeromonas sobria Species Complex.</title>
        <authorList>
            <person name="Gauthier J."/>
            <person name="Vincent A.T."/>
            <person name="Charette S.J."/>
            <person name="Derome N."/>
        </authorList>
    </citation>
    <scope>NUCLEOTIDE SEQUENCE [LARGE SCALE GENOMIC DNA]</scope>
    <source>
        <strain evidence="8 9">TM18</strain>
    </source>
</reference>
<dbReference type="Pfam" id="PF00149">
    <property type="entry name" value="Metallophos"/>
    <property type="match status" value="1"/>
</dbReference>
<keyword evidence="4 5" id="KW-0547">Nucleotide-binding</keyword>
<dbReference type="Pfam" id="PF02872">
    <property type="entry name" value="5_nucleotid_C"/>
    <property type="match status" value="1"/>
</dbReference>
<dbReference type="GO" id="GO:0000166">
    <property type="term" value="F:nucleotide binding"/>
    <property type="evidence" value="ECO:0007669"/>
    <property type="project" value="UniProtKB-KW"/>
</dbReference>
<dbReference type="RefSeq" id="WP_101325504.1">
    <property type="nucleotide sequence ID" value="NZ_NQMM01000046.1"/>
</dbReference>
<dbReference type="GO" id="GO:0008768">
    <property type="term" value="F:UDP-sugar diphosphatase activity"/>
    <property type="evidence" value="ECO:0007669"/>
    <property type="project" value="UniProtKB-EC"/>
</dbReference>
<keyword evidence="2" id="KW-0479">Metal-binding</keyword>
<dbReference type="Gene3D" id="3.90.780.10">
    <property type="entry name" value="5'-Nucleotidase, C-terminal domain"/>
    <property type="match status" value="1"/>
</dbReference>
<dbReference type="PANTHER" id="PTHR11575:SF46">
    <property type="entry name" value="PROTEIN USHA"/>
    <property type="match status" value="1"/>
</dbReference>
<dbReference type="NCBIfam" id="NF007109">
    <property type="entry name" value="PRK09558.1"/>
    <property type="match status" value="1"/>
</dbReference>
<dbReference type="Proteomes" id="UP000233467">
    <property type="component" value="Unassembled WGS sequence"/>
</dbReference>
<evidence type="ECO:0000256" key="5">
    <source>
        <dbReference type="RuleBase" id="RU362119"/>
    </source>
</evidence>
<proteinExistence type="inferred from homology"/>
<name>A0A2N3IT64_AERSO</name>
<feature type="chain" id="PRO_5014492490" evidence="5">
    <location>
        <begin position="27"/>
        <end position="582"/>
    </location>
</feature>
<evidence type="ECO:0000256" key="1">
    <source>
        <dbReference type="ARBA" id="ARBA00006654"/>
    </source>
</evidence>
<evidence type="ECO:0000256" key="4">
    <source>
        <dbReference type="ARBA" id="ARBA00022741"/>
    </source>
</evidence>
<dbReference type="InterPro" id="IPR008334">
    <property type="entry name" value="5'-Nucleotdase_C"/>
</dbReference>
<dbReference type="PROSITE" id="PS00786">
    <property type="entry name" value="5_NUCLEOTIDASE_2"/>
    <property type="match status" value="1"/>
</dbReference>
<sequence>MNKNFIKGSVALAVLAALTGCNTSTNDTVAPCTENVCKLTILHTNDTHGRFWHNVENEYGMAAQKTLVDRLRAEAKAAGSEVLVLSGGDVNTGVPESDLQDAEPDFIGMNSIRYDAMAVGNHEFDNPLSVLEKQRKWAQFPMLSANIYDKASGKHYFDPYKVFKLENGLKVAVLGLTTEDTAQLVDPDNVKTLEFRDPTSEAAKLGQQIRSNKEANLVFAITHMGHYADGQHGSNAPGDVEMARALPAGTLDGIIGGHSQNPVCMEPGTANKYANFKPGDTCQPDQQKGTWIMQAHEWGKYVGRAQFDYQNGKLTLTSYDLIPVNLIKRNAKNEPVDANNVVTKDPAKMVLIQDEIIKDPVLLSTLQVFQDKGEAEINIDIGSTDGLLMGERDAVRYMQTNLGRLITTATSEKLKADFGIVNSGGVRASIQAGTISYRDVLTVHPFGNTVNKATMKGSELVTYLGKVATLTGGGYPQFGGIDMQVNCGAKSVTINTIAGKAFDANGTYSFAIPSFSASGGDGYPVINTINAGLVDAGVLKEYVEMKQTISATYYQPQGEVTFINNILNATNTNNCGNKPVGP</sequence>
<keyword evidence="3 5" id="KW-0732">Signal</keyword>
<evidence type="ECO:0000256" key="3">
    <source>
        <dbReference type="ARBA" id="ARBA00022729"/>
    </source>
</evidence>
<comment type="similarity">
    <text evidence="1 5">Belongs to the 5'-nucleotidase family.</text>
</comment>
<evidence type="ECO:0000259" key="6">
    <source>
        <dbReference type="Pfam" id="PF00149"/>
    </source>
</evidence>
<dbReference type="InterPro" id="IPR029052">
    <property type="entry name" value="Metallo-depent_PP-like"/>
</dbReference>
<dbReference type="GO" id="GO:0008253">
    <property type="term" value="F:5'-nucleotidase activity"/>
    <property type="evidence" value="ECO:0007669"/>
    <property type="project" value="UniProtKB-EC"/>
</dbReference>
<feature type="signal peptide" evidence="5">
    <location>
        <begin position="1"/>
        <end position="26"/>
    </location>
</feature>
<dbReference type="SUPFAM" id="SSF55816">
    <property type="entry name" value="5'-nucleotidase (syn. UDP-sugar hydrolase), C-terminal domain"/>
    <property type="match status" value="1"/>
</dbReference>
<dbReference type="EC" id="3.6.1.45" evidence="8"/>
<dbReference type="EMBL" id="NQMM01000046">
    <property type="protein sequence ID" value="PKQ74935.1"/>
    <property type="molecule type" value="Genomic_DNA"/>
</dbReference>
<dbReference type="InterPro" id="IPR004843">
    <property type="entry name" value="Calcineurin-like_PHP"/>
</dbReference>
<evidence type="ECO:0000313" key="8">
    <source>
        <dbReference type="EMBL" id="PKQ74935.1"/>
    </source>
</evidence>
<evidence type="ECO:0000256" key="2">
    <source>
        <dbReference type="ARBA" id="ARBA00022723"/>
    </source>
</evidence>
<feature type="domain" description="Calcineurin-like phosphoesterase" evidence="6">
    <location>
        <begin position="39"/>
        <end position="259"/>
    </location>
</feature>
<dbReference type="PROSITE" id="PS00785">
    <property type="entry name" value="5_NUCLEOTIDASE_1"/>
    <property type="match status" value="1"/>
</dbReference>
<keyword evidence="9" id="KW-1185">Reference proteome</keyword>
<dbReference type="SUPFAM" id="SSF56300">
    <property type="entry name" value="Metallo-dependent phosphatases"/>
    <property type="match status" value="1"/>
</dbReference>
<keyword evidence="5 8" id="KW-0378">Hydrolase</keyword>
<dbReference type="GO" id="GO:0030288">
    <property type="term" value="C:outer membrane-bounded periplasmic space"/>
    <property type="evidence" value="ECO:0007669"/>
    <property type="project" value="TreeGrafter"/>
</dbReference>
<dbReference type="InterPro" id="IPR006146">
    <property type="entry name" value="5'-Nucleotdase_CS"/>
</dbReference>
<dbReference type="PANTHER" id="PTHR11575">
    <property type="entry name" value="5'-NUCLEOTIDASE-RELATED"/>
    <property type="match status" value="1"/>
</dbReference>
<dbReference type="Gene3D" id="3.60.21.10">
    <property type="match status" value="1"/>
</dbReference>
<dbReference type="PROSITE" id="PS51257">
    <property type="entry name" value="PROKAR_LIPOPROTEIN"/>
    <property type="match status" value="1"/>
</dbReference>
<dbReference type="PRINTS" id="PR01607">
    <property type="entry name" value="APYRASEFAMLY"/>
</dbReference>
<comment type="caution">
    <text evidence="8">The sequence shown here is derived from an EMBL/GenBank/DDBJ whole genome shotgun (WGS) entry which is preliminary data.</text>
</comment>
<gene>
    <name evidence="8" type="primary">ushA</name>
    <name evidence="8" type="ORF">CJP16_16270</name>
</gene>
<dbReference type="EC" id="3.1.3.5" evidence="8"/>
<dbReference type="AlphaFoldDB" id="A0A2N3IT64"/>